<name>A0A7J8UTJ5_9ROSI</name>
<evidence type="ECO:0000256" key="6">
    <source>
        <dbReference type="ARBA" id="ARBA00023033"/>
    </source>
</evidence>
<dbReference type="InterPro" id="IPR036396">
    <property type="entry name" value="Cyt_P450_sf"/>
</dbReference>
<dbReference type="InterPro" id="IPR017972">
    <property type="entry name" value="Cyt_P450_CS"/>
</dbReference>
<evidence type="ECO:0000313" key="9">
    <source>
        <dbReference type="EMBL" id="MBA0653559.1"/>
    </source>
</evidence>
<dbReference type="GO" id="GO:0005506">
    <property type="term" value="F:iron ion binding"/>
    <property type="evidence" value="ECO:0007669"/>
    <property type="project" value="InterPro"/>
</dbReference>
<dbReference type="InterPro" id="IPR002401">
    <property type="entry name" value="Cyt_P450_E_grp-I"/>
</dbReference>
<sequence length="447" mass="50887">MHLFGGQQLTHKTLGGMADKYGPVFSLRLGSHEVLVVNSWEMAKECFTVHDKVFSTRPIITASKILGYDFAMFGFAPYGPYWREIRKITTIELLSNHRIDMLKHIRVSEVKSAIRELYKSWLSKECGGKRYFGPNADCEEAEARRCETVMRDFVHLFGVFVLSDAIPFLRWLDFLGYEKAMKRTAKELDSIVGGWLEEHKQKRLMGGGDIKEQDFMDVMLNILEDANITCYDADTINKATCLNLVLAGSDTTMVTLTWALSLLLNNPHVLKRAQDELDMHVGKHRLLEESDVRNMVYLQAIVKETLRLYPPEPVISLRAASEDCTLSTGYRIPSGTRLMVNAWKIQRDERAWPEPHDFQPERFLTTNKDMDFQGQTFELIPFGSGRRSCPGVSLALKMLHFILGSFLHSFKVAKLSELEDVDMTESPGLTNPKATPLEVLITPRLDS</sequence>
<keyword evidence="2 7" id="KW-0349">Heme</keyword>
<evidence type="ECO:0000256" key="2">
    <source>
        <dbReference type="ARBA" id="ARBA00022617"/>
    </source>
</evidence>
<feature type="binding site" description="axial binding residue" evidence="7">
    <location>
        <position position="389"/>
    </location>
    <ligand>
        <name>heme</name>
        <dbReference type="ChEBI" id="CHEBI:30413"/>
    </ligand>
    <ligandPart>
        <name>Fe</name>
        <dbReference type="ChEBI" id="CHEBI:18248"/>
    </ligandPart>
</feature>
<proteinExistence type="inferred from homology"/>
<dbReference type="PRINTS" id="PR00385">
    <property type="entry name" value="P450"/>
</dbReference>
<evidence type="ECO:0000256" key="4">
    <source>
        <dbReference type="ARBA" id="ARBA00023002"/>
    </source>
</evidence>
<evidence type="ECO:0000256" key="7">
    <source>
        <dbReference type="PIRSR" id="PIRSR602401-1"/>
    </source>
</evidence>
<keyword evidence="5 7" id="KW-0408">Iron</keyword>
<evidence type="ECO:0000256" key="8">
    <source>
        <dbReference type="RuleBase" id="RU000461"/>
    </source>
</evidence>
<keyword evidence="3 7" id="KW-0479">Metal-binding</keyword>
<evidence type="ECO:0000256" key="1">
    <source>
        <dbReference type="ARBA" id="ARBA00010617"/>
    </source>
</evidence>
<dbReference type="PRINTS" id="PR00463">
    <property type="entry name" value="EP450I"/>
</dbReference>
<dbReference type="InterPro" id="IPR001128">
    <property type="entry name" value="Cyt_P450"/>
</dbReference>
<evidence type="ECO:0000256" key="5">
    <source>
        <dbReference type="ARBA" id="ARBA00023004"/>
    </source>
</evidence>
<keyword evidence="10" id="KW-1185">Reference proteome</keyword>
<keyword evidence="6 8" id="KW-0503">Monooxygenase</keyword>
<evidence type="ECO:0000256" key="3">
    <source>
        <dbReference type="ARBA" id="ARBA00022723"/>
    </source>
</evidence>
<reference evidence="9 10" key="1">
    <citation type="journal article" date="2019" name="Genome Biol. Evol.">
        <title>Insights into the evolution of the New World diploid cottons (Gossypium, subgenus Houzingenia) based on genome sequencing.</title>
        <authorList>
            <person name="Grover C.E."/>
            <person name="Arick M.A. 2nd"/>
            <person name="Thrash A."/>
            <person name="Conover J.L."/>
            <person name="Sanders W.S."/>
            <person name="Peterson D.G."/>
            <person name="Frelichowski J.E."/>
            <person name="Scheffler J.A."/>
            <person name="Scheffler B.E."/>
            <person name="Wendel J.F."/>
        </authorList>
    </citation>
    <scope>NUCLEOTIDE SEQUENCE [LARGE SCALE GENOMIC DNA]</scope>
    <source>
        <strain evidence="9">57</strain>
        <tissue evidence="9">Leaf</tissue>
    </source>
</reference>
<dbReference type="InterPro" id="IPR050651">
    <property type="entry name" value="Plant_Cytochrome_P450_Monoox"/>
</dbReference>
<dbReference type="GO" id="GO:0020037">
    <property type="term" value="F:heme binding"/>
    <property type="evidence" value="ECO:0007669"/>
    <property type="project" value="InterPro"/>
</dbReference>
<comment type="caution">
    <text evidence="9">The sequence shown here is derived from an EMBL/GenBank/DDBJ whole genome shotgun (WGS) entry which is preliminary data.</text>
</comment>
<gene>
    <name evidence="9" type="ORF">Goklo_020720</name>
</gene>
<dbReference type="Gene3D" id="1.10.630.10">
    <property type="entry name" value="Cytochrome P450"/>
    <property type="match status" value="1"/>
</dbReference>
<dbReference type="PANTHER" id="PTHR47947">
    <property type="entry name" value="CYTOCHROME P450 82C3-RELATED"/>
    <property type="match status" value="1"/>
</dbReference>
<dbReference type="EMBL" id="JABFAB010000007">
    <property type="protein sequence ID" value="MBA0653559.1"/>
    <property type="molecule type" value="Genomic_DNA"/>
</dbReference>
<dbReference type="OrthoDB" id="2789670at2759"/>
<dbReference type="Pfam" id="PF00067">
    <property type="entry name" value="p450"/>
    <property type="match status" value="1"/>
</dbReference>
<evidence type="ECO:0008006" key="11">
    <source>
        <dbReference type="Google" id="ProtNLM"/>
    </source>
</evidence>
<comment type="similarity">
    <text evidence="1 8">Belongs to the cytochrome P450 family.</text>
</comment>
<dbReference type="FunFam" id="1.10.630.10:FF:000026">
    <property type="entry name" value="Cytochrome P450 82C4"/>
    <property type="match status" value="1"/>
</dbReference>
<comment type="cofactor">
    <cofactor evidence="7">
        <name>heme</name>
        <dbReference type="ChEBI" id="CHEBI:30413"/>
    </cofactor>
</comment>
<dbReference type="PANTHER" id="PTHR47947:SF29">
    <property type="entry name" value="CYTOCHROME P450 CYP82D47-LIKE"/>
    <property type="match status" value="1"/>
</dbReference>
<organism evidence="9 10">
    <name type="scientific">Gossypium klotzschianum</name>
    <dbReference type="NCBI Taxonomy" id="34286"/>
    <lineage>
        <taxon>Eukaryota</taxon>
        <taxon>Viridiplantae</taxon>
        <taxon>Streptophyta</taxon>
        <taxon>Embryophyta</taxon>
        <taxon>Tracheophyta</taxon>
        <taxon>Spermatophyta</taxon>
        <taxon>Magnoliopsida</taxon>
        <taxon>eudicotyledons</taxon>
        <taxon>Gunneridae</taxon>
        <taxon>Pentapetalae</taxon>
        <taxon>rosids</taxon>
        <taxon>malvids</taxon>
        <taxon>Malvales</taxon>
        <taxon>Malvaceae</taxon>
        <taxon>Malvoideae</taxon>
        <taxon>Gossypium</taxon>
    </lineage>
</organism>
<accession>A0A7J8UTJ5</accession>
<dbReference type="SUPFAM" id="SSF48264">
    <property type="entry name" value="Cytochrome P450"/>
    <property type="match status" value="1"/>
</dbReference>
<dbReference type="GO" id="GO:0016709">
    <property type="term" value="F:oxidoreductase activity, acting on paired donors, with incorporation or reduction of molecular oxygen, NAD(P)H as one donor, and incorporation of one atom of oxygen"/>
    <property type="evidence" value="ECO:0007669"/>
    <property type="project" value="UniProtKB-ARBA"/>
</dbReference>
<dbReference type="AlphaFoldDB" id="A0A7J8UTJ5"/>
<keyword evidence="4 8" id="KW-0560">Oxidoreductase</keyword>
<dbReference type="CDD" id="cd20654">
    <property type="entry name" value="CYP82"/>
    <property type="match status" value="1"/>
</dbReference>
<dbReference type="Proteomes" id="UP000593573">
    <property type="component" value="Unassembled WGS sequence"/>
</dbReference>
<evidence type="ECO:0000313" key="10">
    <source>
        <dbReference type="Proteomes" id="UP000593573"/>
    </source>
</evidence>
<protein>
    <recommendedName>
        <fullName evidence="11">Cytochrome P450</fullName>
    </recommendedName>
</protein>
<feature type="non-terminal residue" evidence="9">
    <location>
        <position position="1"/>
    </location>
</feature>
<dbReference type="PROSITE" id="PS00086">
    <property type="entry name" value="CYTOCHROME_P450"/>
    <property type="match status" value="1"/>
</dbReference>